<evidence type="ECO:0000256" key="2">
    <source>
        <dbReference type="ARBA" id="ARBA00023008"/>
    </source>
</evidence>
<evidence type="ECO:0000259" key="5">
    <source>
        <dbReference type="PROSITE" id="PS51352"/>
    </source>
</evidence>
<dbReference type="InterPro" id="IPR003782">
    <property type="entry name" value="SCO1/SenC"/>
</dbReference>
<dbReference type="InterPro" id="IPR013766">
    <property type="entry name" value="Thioredoxin_domain"/>
</dbReference>
<name>A0A1J6VSH6_9BACI</name>
<keyword evidence="2 3" id="KW-0186">Copper</keyword>
<dbReference type="Pfam" id="PF02630">
    <property type="entry name" value="SCO1-SenC"/>
    <property type="match status" value="1"/>
</dbReference>
<keyword evidence="3" id="KW-0479">Metal-binding</keyword>
<feature type="binding site" evidence="3">
    <location>
        <position position="81"/>
    </location>
    <ligand>
        <name>Cu cation</name>
        <dbReference type="ChEBI" id="CHEBI:23378"/>
    </ligand>
</feature>
<proteinExistence type="inferred from homology"/>
<dbReference type="OrthoDB" id="8550465at2"/>
<feature type="binding site" evidence="3">
    <location>
        <position position="171"/>
    </location>
    <ligand>
        <name>Cu cation</name>
        <dbReference type="ChEBI" id="CHEBI:23378"/>
    </ligand>
</feature>
<comment type="similarity">
    <text evidence="1">Belongs to the SCO1/2 family.</text>
</comment>
<dbReference type="PANTHER" id="PTHR12151:SF25">
    <property type="entry name" value="LINALOOL DEHYDRATASE_ISOMERASE DOMAIN-CONTAINING PROTEIN"/>
    <property type="match status" value="1"/>
</dbReference>
<accession>A0A1J6VSH6</accession>
<keyword evidence="4" id="KW-1015">Disulfide bond</keyword>
<protein>
    <submittedName>
        <fullName evidence="6">Electron transporter SenC</fullName>
    </submittedName>
</protein>
<organism evidence="6 7">
    <name type="scientific">Rossellomorea aquimaris</name>
    <dbReference type="NCBI Taxonomy" id="189382"/>
    <lineage>
        <taxon>Bacteria</taxon>
        <taxon>Bacillati</taxon>
        <taxon>Bacillota</taxon>
        <taxon>Bacilli</taxon>
        <taxon>Bacillales</taxon>
        <taxon>Bacillaceae</taxon>
        <taxon>Rossellomorea</taxon>
    </lineage>
</organism>
<dbReference type="Proteomes" id="UP000182062">
    <property type="component" value="Unassembled WGS sequence"/>
</dbReference>
<gene>
    <name evidence="6" type="ORF">BHE18_17495</name>
</gene>
<evidence type="ECO:0000256" key="4">
    <source>
        <dbReference type="PIRSR" id="PIRSR603782-2"/>
    </source>
</evidence>
<dbReference type="PANTHER" id="PTHR12151">
    <property type="entry name" value="ELECTRON TRANSPORT PROTIN SCO1/SENC FAMILY MEMBER"/>
    <property type="match status" value="1"/>
</dbReference>
<keyword evidence="7" id="KW-1185">Reference proteome</keyword>
<dbReference type="RefSeq" id="WP_071620135.1">
    <property type="nucleotide sequence ID" value="NZ_MINN01000128.1"/>
</dbReference>
<feature type="disulfide bond" description="Redox-active" evidence="4">
    <location>
        <begin position="81"/>
        <end position="85"/>
    </location>
</feature>
<reference evidence="6 7" key="1">
    <citation type="submission" date="2016-09" db="EMBL/GenBank/DDBJ databases">
        <title>Bacillus aquimaris SAMM genome sequence reveals colonization and biosurfactant production capacities.</title>
        <authorList>
            <person name="Waghmode S.R."/>
            <person name="Suryavanshi M.V."/>
        </authorList>
    </citation>
    <scope>NUCLEOTIDE SEQUENCE [LARGE SCALE GENOMIC DNA]</scope>
    <source>
        <strain evidence="6 7">SAMM</strain>
    </source>
</reference>
<evidence type="ECO:0000313" key="7">
    <source>
        <dbReference type="Proteomes" id="UP000182062"/>
    </source>
</evidence>
<dbReference type="SUPFAM" id="SSF52833">
    <property type="entry name" value="Thioredoxin-like"/>
    <property type="match status" value="1"/>
</dbReference>
<dbReference type="EMBL" id="MINN01000128">
    <property type="protein sequence ID" value="OIU68710.1"/>
    <property type="molecule type" value="Genomic_DNA"/>
</dbReference>
<dbReference type="GO" id="GO:0046872">
    <property type="term" value="F:metal ion binding"/>
    <property type="evidence" value="ECO:0007669"/>
    <property type="project" value="UniProtKB-KW"/>
</dbReference>
<dbReference type="CDD" id="cd02968">
    <property type="entry name" value="SCO"/>
    <property type="match status" value="1"/>
</dbReference>
<sequence length="209" mass="23623">MNTIHRNLLSTTIVLLFGLGLFFNGTDGFKAFTAEEARLLKLQEEKPEVPDLVLEDSKGYSYTWDEFQGKYVFITFFYTACTTICPQLETNMAKVYREVPRESLGKDIVFLSISFAPDQDTPAALTKYKAYFGSDGETWRMARITNEGELNALLEAFGVIVIPDNNGNFTHNSAFYLVEREGRLQEVLDYRDVDGAAAVVDSYLKMEAN</sequence>
<dbReference type="AlphaFoldDB" id="A0A1J6VSH6"/>
<feature type="domain" description="Thioredoxin" evidence="5">
    <location>
        <begin position="43"/>
        <end position="205"/>
    </location>
</feature>
<evidence type="ECO:0000313" key="6">
    <source>
        <dbReference type="EMBL" id="OIU68710.1"/>
    </source>
</evidence>
<dbReference type="InterPro" id="IPR036249">
    <property type="entry name" value="Thioredoxin-like_sf"/>
</dbReference>
<dbReference type="Gene3D" id="3.40.30.10">
    <property type="entry name" value="Glutaredoxin"/>
    <property type="match status" value="1"/>
</dbReference>
<evidence type="ECO:0000256" key="1">
    <source>
        <dbReference type="ARBA" id="ARBA00010996"/>
    </source>
</evidence>
<feature type="binding site" evidence="3">
    <location>
        <position position="85"/>
    </location>
    <ligand>
        <name>Cu cation</name>
        <dbReference type="ChEBI" id="CHEBI:23378"/>
    </ligand>
</feature>
<evidence type="ECO:0000256" key="3">
    <source>
        <dbReference type="PIRSR" id="PIRSR603782-1"/>
    </source>
</evidence>
<comment type="caution">
    <text evidence="6">The sequence shown here is derived from an EMBL/GenBank/DDBJ whole genome shotgun (WGS) entry which is preliminary data.</text>
</comment>
<dbReference type="PROSITE" id="PS51352">
    <property type="entry name" value="THIOREDOXIN_2"/>
    <property type="match status" value="1"/>
</dbReference>